<comment type="similarity">
    <text evidence="1">Belongs to the UPF0236 family.</text>
</comment>
<name>A0ABV4DRP1_9LACO</name>
<sequence>MGGLEKEIAELIANNSSNIAFERAVYQFMNIEFSKILSKVLEDIDHRLVSKMRSKGYSIARKDKRSVQFLFGDVTFERRLWQKGKLYRYPLDDLLGISPRLRYSPLVQAKIADLTTKIEFRKVSEAVNSLTALNISASGVHTITQRIAEQTTKYQKNEEELLCPDKKRVPVLYLEGDALLIKSQFKGLINVHRFQVHEGVEKNGKRSKCVNVHQFSGASRKRCYDDMLNYLQKHYDLSDTLILSNSDGGSGYEPSVFYELALGSKQHEHFLDRYHLNRKIRERMYFCRELIEPMNKAIKEYSKEKVTSVLDTMESLAVIQEDSQKAKHYTRLLSKYLERNWPYINPFYNRNINVPKVGLGICESKHRPYSYRMKHQGRSWCKNGAHNMIKLITHKQNGEYWKAIEIGVKGEELERHDQVLDIDKILSDPHLEHEGVRHGAIPNNGGSSTAMGVIKRRYSI</sequence>
<accession>A0ABV4DRP1</accession>
<gene>
    <name evidence="2" type="ORF">AALT52_09650</name>
</gene>
<dbReference type="Pfam" id="PF06782">
    <property type="entry name" value="UPF0236"/>
    <property type="match status" value="1"/>
</dbReference>
<dbReference type="RefSeq" id="WP_369943198.1">
    <property type="nucleotide sequence ID" value="NZ_JBCLUF010000047.1"/>
</dbReference>
<organism evidence="2 3">
    <name type="scientific">Ligilactobacillus faecis</name>
    <dbReference type="NCBI Taxonomy" id="762833"/>
    <lineage>
        <taxon>Bacteria</taxon>
        <taxon>Bacillati</taxon>
        <taxon>Bacillota</taxon>
        <taxon>Bacilli</taxon>
        <taxon>Lactobacillales</taxon>
        <taxon>Lactobacillaceae</taxon>
        <taxon>Ligilactobacillus</taxon>
    </lineage>
</organism>
<evidence type="ECO:0000313" key="3">
    <source>
        <dbReference type="Proteomes" id="UP001565236"/>
    </source>
</evidence>
<dbReference type="NCBIfam" id="NF033529">
    <property type="entry name" value="transpos_ISLre2"/>
    <property type="match status" value="1"/>
</dbReference>
<keyword evidence="3" id="KW-1185">Reference proteome</keyword>
<evidence type="ECO:0000256" key="1">
    <source>
        <dbReference type="ARBA" id="ARBA00006539"/>
    </source>
</evidence>
<reference evidence="2 3" key="1">
    <citation type="submission" date="2024-03" db="EMBL/GenBank/DDBJ databases">
        <title>Mouse gut bacterial collection (mGBC) of GemPharmatech.</title>
        <authorList>
            <person name="He Y."/>
            <person name="Dong L."/>
            <person name="Wu D."/>
            <person name="Gao X."/>
            <person name="Lin Z."/>
        </authorList>
    </citation>
    <scope>NUCLEOTIDE SEQUENCE [LARGE SCALE GENOMIC DNA]</scope>
    <source>
        <strain evidence="2 3">15-30</strain>
    </source>
</reference>
<proteinExistence type="inferred from homology"/>
<comment type="caution">
    <text evidence="2">The sequence shown here is derived from an EMBL/GenBank/DDBJ whole genome shotgun (WGS) entry which is preliminary data.</text>
</comment>
<protein>
    <submittedName>
        <fullName evidence="2">ISLre2 family transposase</fullName>
    </submittedName>
</protein>
<dbReference type="EMBL" id="JBCLUF010000047">
    <property type="protein sequence ID" value="MEY8663126.1"/>
    <property type="molecule type" value="Genomic_DNA"/>
</dbReference>
<dbReference type="InterPro" id="IPR009620">
    <property type="entry name" value="UPF0236"/>
</dbReference>
<evidence type="ECO:0000313" key="2">
    <source>
        <dbReference type="EMBL" id="MEY8663126.1"/>
    </source>
</evidence>
<dbReference type="Proteomes" id="UP001565236">
    <property type="component" value="Unassembled WGS sequence"/>
</dbReference>